<gene>
    <name evidence="1" type="ORF">J1N35_013591</name>
</gene>
<proteinExistence type="predicted"/>
<dbReference type="Proteomes" id="UP000828251">
    <property type="component" value="Unassembled WGS sequence"/>
</dbReference>
<sequence length="105" mass="11922">MRKGDVSGKEMAKVTTGFEHITTIPKFKRRKVSAVWDFQPGCERGATTDHGLNRQIAIDQGSDDYEYLFDKAEGVYTHYTHIDHKSRNAEKSKYQKAESLATVVV</sequence>
<keyword evidence="2" id="KW-1185">Reference proteome</keyword>
<reference evidence="1 2" key="1">
    <citation type="journal article" date="2021" name="Plant Biotechnol. J.">
        <title>Multi-omics assisted identification of the key and species-specific regulatory components of drought-tolerant mechanisms in Gossypium stocksii.</title>
        <authorList>
            <person name="Yu D."/>
            <person name="Ke L."/>
            <person name="Zhang D."/>
            <person name="Wu Y."/>
            <person name="Sun Y."/>
            <person name="Mei J."/>
            <person name="Sun J."/>
            <person name="Sun Y."/>
        </authorList>
    </citation>
    <scope>NUCLEOTIDE SEQUENCE [LARGE SCALE GENOMIC DNA]</scope>
    <source>
        <strain evidence="2">cv. E1</strain>
        <tissue evidence="1">Leaf</tissue>
    </source>
</reference>
<dbReference type="EMBL" id="JAIQCV010000005">
    <property type="protein sequence ID" value="KAH1096670.1"/>
    <property type="molecule type" value="Genomic_DNA"/>
</dbReference>
<name>A0A9D3VSR2_9ROSI</name>
<comment type="caution">
    <text evidence="1">The sequence shown here is derived from an EMBL/GenBank/DDBJ whole genome shotgun (WGS) entry which is preliminary data.</text>
</comment>
<evidence type="ECO:0000313" key="1">
    <source>
        <dbReference type="EMBL" id="KAH1096670.1"/>
    </source>
</evidence>
<dbReference type="AlphaFoldDB" id="A0A9D3VSR2"/>
<organism evidence="1 2">
    <name type="scientific">Gossypium stocksii</name>
    <dbReference type="NCBI Taxonomy" id="47602"/>
    <lineage>
        <taxon>Eukaryota</taxon>
        <taxon>Viridiplantae</taxon>
        <taxon>Streptophyta</taxon>
        <taxon>Embryophyta</taxon>
        <taxon>Tracheophyta</taxon>
        <taxon>Spermatophyta</taxon>
        <taxon>Magnoliopsida</taxon>
        <taxon>eudicotyledons</taxon>
        <taxon>Gunneridae</taxon>
        <taxon>Pentapetalae</taxon>
        <taxon>rosids</taxon>
        <taxon>malvids</taxon>
        <taxon>Malvales</taxon>
        <taxon>Malvaceae</taxon>
        <taxon>Malvoideae</taxon>
        <taxon>Gossypium</taxon>
    </lineage>
</organism>
<dbReference type="OrthoDB" id="1010903at2759"/>
<evidence type="ECO:0000313" key="2">
    <source>
        <dbReference type="Proteomes" id="UP000828251"/>
    </source>
</evidence>
<protein>
    <submittedName>
        <fullName evidence="1">Uncharacterized protein</fullName>
    </submittedName>
</protein>
<accession>A0A9D3VSR2</accession>